<feature type="chain" id="PRO_5045120887" evidence="3">
    <location>
        <begin position="30"/>
        <end position="307"/>
    </location>
</feature>
<feature type="transmembrane region" description="Helical" evidence="2">
    <location>
        <begin position="263"/>
        <end position="280"/>
    </location>
</feature>
<feature type="transmembrane region" description="Helical" evidence="2">
    <location>
        <begin position="163"/>
        <end position="183"/>
    </location>
</feature>
<evidence type="ECO:0000313" key="4">
    <source>
        <dbReference type="EMBL" id="GAA4402998.1"/>
    </source>
</evidence>
<reference evidence="5" key="1">
    <citation type="journal article" date="2019" name="Int. J. Syst. Evol. Microbiol.">
        <title>The Global Catalogue of Microorganisms (GCM) 10K type strain sequencing project: providing services to taxonomists for standard genome sequencing and annotation.</title>
        <authorList>
            <consortium name="The Broad Institute Genomics Platform"/>
            <consortium name="The Broad Institute Genome Sequencing Center for Infectious Disease"/>
            <person name="Wu L."/>
            <person name="Ma J."/>
        </authorList>
    </citation>
    <scope>NUCLEOTIDE SEQUENCE [LARGE SCALE GENOMIC DNA]</scope>
    <source>
        <strain evidence="5">JCM 17688</strain>
    </source>
</reference>
<evidence type="ECO:0000256" key="3">
    <source>
        <dbReference type="SAM" id="SignalP"/>
    </source>
</evidence>
<dbReference type="Proteomes" id="UP001500635">
    <property type="component" value="Unassembled WGS sequence"/>
</dbReference>
<feature type="transmembrane region" description="Helical" evidence="2">
    <location>
        <begin position="133"/>
        <end position="156"/>
    </location>
</feature>
<gene>
    <name evidence="4" type="ORF">GCM10023147_44050</name>
</gene>
<comment type="caution">
    <text evidence="4">The sequence shown here is derived from an EMBL/GenBank/DDBJ whole genome shotgun (WGS) entry which is preliminary data.</text>
</comment>
<evidence type="ECO:0000256" key="1">
    <source>
        <dbReference type="SAM" id="MobiDB-lite"/>
    </source>
</evidence>
<feature type="signal peptide" evidence="3">
    <location>
        <begin position="1"/>
        <end position="29"/>
    </location>
</feature>
<keyword evidence="2" id="KW-1133">Transmembrane helix</keyword>
<dbReference type="PANTHER" id="PTHR40761">
    <property type="entry name" value="CONSERVED INTEGRAL MEMBRANE ALANINE VALINE AND LEUCINE RICH PROTEIN-RELATED"/>
    <property type="match status" value="1"/>
</dbReference>
<name>A0ABP8K9Y7_9ACTN</name>
<dbReference type="NCBIfam" id="NF038012">
    <property type="entry name" value="DMT_1"/>
    <property type="match status" value="1"/>
</dbReference>
<feature type="region of interest" description="Disordered" evidence="1">
    <location>
        <begin position="285"/>
        <end position="307"/>
    </location>
</feature>
<keyword evidence="2" id="KW-0472">Membrane</keyword>
<evidence type="ECO:0000313" key="5">
    <source>
        <dbReference type="Proteomes" id="UP001500635"/>
    </source>
</evidence>
<proteinExistence type="predicted"/>
<feature type="transmembrane region" description="Helical" evidence="2">
    <location>
        <begin position="203"/>
        <end position="218"/>
    </location>
</feature>
<organism evidence="4 5">
    <name type="scientific">Tsukamurella soli</name>
    <dbReference type="NCBI Taxonomy" id="644556"/>
    <lineage>
        <taxon>Bacteria</taxon>
        <taxon>Bacillati</taxon>
        <taxon>Actinomycetota</taxon>
        <taxon>Actinomycetes</taxon>
        <taxon>Mycobacteriales</taxon>
        <taxon>Tsukamurellaceae</taxon>
        <taxon>Tsukamurella</taxon>
    </lineage>
</organism>
<dbReference type="EMBL" id="BAABFR010000104">
    <property type="protein sequence ID" value="GAA4402998.1"/>
    <property type="molecule type" value="Genomic_DNA"/>
</dbReference>
<feature type="transmembrane region" description="Helical" evidence="2">
    <location>
        <begin position="230"/>
        <end position="251"/>
    </location>
</feature>
<keyword evidence="2" id="KW-0812">Transmembrane</keyword>
<accession>A0ABP8K9Y7</accession>
<feature type="transmembrane region" description="Helical" evidence="2">
    <location>
        <begin position="100"/>
        <end position="118"/>
    </location>
</feature>
<protein>
    <submittedName>
        <fullName evidence="4">DMT family transporter</fullName>
    </submittedName>
</protein>
<feature type="compositionally biased region" description="Pro residues" evidence="1">
    <location>
        <begin position="298"/>
        <end position="307"/>
    </location>
</feature>
<evidence type="ECO:0000256" key="2">
    <source>
        <dbReference type="SAM" id="Phobius"/>
    </source>
</evidence>
<keyword evidence="5" id="KW-1185">Reference proteome</keyword>
<feature type="transmembrane region" description="Helical" evidence="2">
    <location>
        <begin position="59"/>
        <end position="88"/>
    </location>
</feature>
<keyword evidence="3" id="KW-0732">Signal</keyword>
<sequence length="307" mass="31376">MSSMTVSVLLALVAAFLFACGSAAQQSEAAQVEAGEPLMSELLHSPRWWLGIVGDIGGYLFQAAALAVGSVLVVQPLIVTTLLFALPISAILTRARVGRITWVLAAVLAAALAVFLVVGDPTDGLPDAPGADWLWPLVAMAIVTACSVVIGFIPALRGSLRALAFGVATGVLFAVTTVLTKPVLTSFEHAGLGDNLLRLLTDWRLYVLAACGIGAMYLQQRAFQLGPISASLPAITVGEPVGAAVLGGVVLDESVVLTGVRGVLVIASVVAMIATSVVLARRSPAPSAPGQENGVPNCAPPACNPDV</sequence>
<dbReference type="PANTHER" id="PTHR40761:SF1">
    <property type="entry name" value="CONSERVED INTEGRAL MEMBRANE ALANINE VALINE AND LEUCINE RICH PROTEIN-RELATED"/>
    <property type="match status" value="1"/>
</dbReference>